<comment type="subcellular location">
    <subcellularLocation>
        <location evidence="1">Secreted</location>
    </subcellularLocation>
</comment>
<dbReference type="AlphaFoldDB" id="A0A5F4W6N5"/>
<reference evidence="6" key="1">
    <citation type="submission" date="2009-03" db="EMBL/GenBank/DDBJ databases">
        <authorList>
            <person name="Warren W."/>
            <person name="Ye L."/>
            <person name="Minx P."/>
            <person name="Worley K."/>
            <person name="Gibbs R."/>
            <person name="Wilson R.K."/>
        </authorList>
    </citation>
    <scope>NUCLEOTIDE SEQUENCE [LARGE SCALE GENOMIC DNA]</scope>
</reference>
<evidence type="ECO:0000313" key="7">
    <source>
        <dbReference type="Proteomes" id="UP000008225"/>
    </source>
</evidence>
<dbReference type="InParanoid" id="A0A5F4W6N5"/>
<feature type="signal peptide" evidence="5">
    <location>
        <begin position="1"/>
        <end position="22"/>
    </location>
</feature>
<dbReference type="GeneTree" id="ENSGT00530000064049"/>
<organism evidence="6 7">
    <name type="scientific">Callithrix jacchus</name>
    <name type="common">White-tufted-ear marmoset</name>
    <name type="synonym">Simia Jacchus</name>
    <dbReference type="NCBI Taxonomy" id="9483"/>
    <lineage>
        <taxon>Eukaryota</taxon>
        <taxon>Metazoa</taxon>
        <taxon>Chordata</taxon>
        <taxon>Craniata</taxon>
        <taxon>Vertebrata</taxon>
        <taxon>Euteleostomi</taxon>
        <taxon>Mammalia</taxon>
        <taxon>Eutheria</taxon>
        <taxon>Euarchontoglires</taxon>
        <taxon>Primates</taxon>
        <taxon>Haplorrhini</taxon>
        <taxon>Platyrrhini</taxon>
        <taxon>Cebidae</taxon>
        <taxon>Callitrichinae</taxon>
        <taxon>Callithrix</taxon>
        <taxon>Callithrix</taxon>
    </lineage>
</organism>
<evidence type="ECO:0000256" key="2">
    <source>
        <dbReference type="ARBA" id="ARBA00010071"/>
    </source>
</evidence>
<reference evidence="6" key="3">
    <citation type="submission" date="2025-09" db="UniProtKB">
        <authorList>
            <consortium name="Ensembl"/>
        </authorList>
    </citation>
    <scope>IDENTIFICATION</scope>
</reference>
<proteinExistence type="inferred from homology"/>
<feature type="chain" id="PRO_5023802832" evidence="5">
    <location>
        <begin position="23"/>
        <end position="197"/>
    </location>
</feature>
<dbReference type="OMA" id="IWTCAED"/>
<protein>
    <submittedName>
        <fullName evidence="6">Oocyte secreted protein 1</fullName>
    </submittedName>
</protein>
<evidence type="ECO:0000313" key="6">
    <source>
        <dbReference type="Ensembl" id="ENSCJAP00000073476.1"/>
    </source>
</evidence>
<evidence type="ECO:0000256" key="5">
    <source>
        <dbReference type="SAM" id="SignalP"/>
    </source>
</evidence>
<evidence type="ECO:0000256" key="1">
    <source>
        <dbReference type="ARBA" id="ARBA00004613"/>
    </source>
</evidence>
<dbReference type="PANTHER" id="PTHR14380">
    <property type="entry name" value="PLACENTA-SPECIFIC PROTEIN 1"/>
    <property type="match status" value="1"/>
</dbReference>
<keyword evidence="3" id="KW-0964">Secreted</keyword>
<dbReference type="Ensembl" id="ENSCJAT00000110194.2">
    <property type="protein sequence ID" value="ENSCJAP00000073476.1"/>
    <property type="gene ID" value="ENSCJAG00000067826.2"/>
</dbReference>
<keyword evidence="7" id="KW-1185">Reference proteome</keyword>
<dbReference type="GO" id="GO:0005576">
    <property type="term" value="C:extracellular region"/>
    <property type="evidence" value="ECO:0007669"/>
    <property type="project" value="UniProtKB-SubCell"/>
</dbReference>
<dbReference type="Proteomes" id="UP000008225">
    <property type="component" value="Chromosome 11"/>
</dbReference>
<sequence>METILRLKGLFFLHSLIWTCAGDFSAIQVQCTQFWFCARIKPTIFHNVYMNSDEVFLGDGCPVTYSLPDVYYEFFYHPHDCGIISQPLQEVILLRTKIKYISRDSTVRSEMPLSCVVRNQNPLLNAVEMRDGENVTEWEIDVRIHIANEDGSNFYNTILNLTAIGPCSSNECLYCKRRNSAVCFGIERQFEISAMAA</sequence>
<name>A0A5F4W6N5_CALJA</name>
<reference evidence="6" key="2">
    <citation type="submission" date="2025-08" db="UniProtKB">
        <authorList>
            <consortium name="Ensembl"/>
        </authorList>
    </citation>
    <scope>IDENTIFICATION</scope>
</reference>
<dbReference type="Bgee" id="ENSCJAG00000067826">
    <property type="expression patterns" value="Expressed in ovary"/>
</dbReference>
<evidence type="ECO:0000256" key="3">
    <source>
        <dbReference type="ARBA" id="ARBA00022525"/>
    </source>
</evidence>
<dbReference type="PANTHER" id="PTHR14380:SF3">
    <property type="entry name" value="OOCYTE-SECRETED PROTEIN 1"/>
    <property type="match status" value="1"/>
</dbReference>
<accession>A0A5F4W6N5</accession>
<dbReference type="InterPro" id="IPR033222">
    <property type="entry name" value="PLAC1_fam"/>
</dbReference>
<keyword evidence="4 5" id="KW-0732">Signal</keyword>
<comment type="similarity">
    <text evidence="2">Belongs to the PLAC1 family.</text>
</comment>
<dbReference type="STRING" id="9483.ENSCJAP00000073476"/>
<evidence type="ECO:0000256" key="4">
    <source>
        <dbReference type="ARBA" id="ARBA00022729"/>
    </source>
</evidence>
<gene>
    <name evidence="6" type="primary">OOSP1</name>
</gene>